<keyword evidence="2" id="KW-1185">Reference proteome</keyword>
<dbReference type="AlphaFoldDB" id="A0A2U2BE60"/>
<accession>A0A2U2BE60</accession>
<evidence type="ECO:0000313" key="1">
    <source>
        <dbReference type="EMBL" id="PWE01349.1"/>
    </source>
</evidence>
<proteinExistence type="predicted"/>
<organism evidence="1 2">
    <name type="scientific">Marinilabilia rubra</name>
    <dbReference type="NCBI Taxonomy" id="2162893"/>
    <lineage>
        <taxon>Bacteria</taxon>
        <taxon>Pseudomonadati</taxon>
        <taxon>Bacteroidota</taxon>
        <taxon>Bacteroidia</taxon>
        <taxon>Marinilabiliales</taxon>
        <taxon>Marinilabiliaceae</taxon>
        <taxon>Marinilabilia</taxon>
    </lineage>
</organism>
<comment type="caution">
    <text evidence="1">The sequence shown here is derived from an EMBL/GenBank/DDBJ whole genome shotgun (WGS) entry which is preliminary data.</text>
</comment>
<gene>
    <name evidence="1" type="ORF">DDZ16_02365</name>
</gene>
<dbReference type="EMBL" id="QEWP01000001">
    <property type="protein sequence ID" value="PWE01349.1"/>
    <property type="molecule type" value="Genomic_DNA"/>
</dbReference>
<reference evidence="1 2" key="1">
    <citation type="submission" date="2018-05" db="EMBL/GenBank/DDBJ databases">
        <title>Marinilabilia rubrum sp. nov., isolated from saltern sediment.</title>
        <authorList>
            <person name="Zhang R."/>
        </authorList>
    </citation>
    <scope>NUCLEOTIDE SEQUENCE [LARGE SCALE GENOMIC DNA]</scope>
    <source>
        <strain evidence="1 2">WTE16</strain>
    </source>
</reference>
<evidence type="ECO:0000313" key="2">
    <source>
        <dbReference type="Proteomes" id="UP000244956"/>
    </source>
</evidence>
<name>A0A2U2BE60_9BACT</name>
<sequence>MIRDLNDLAELGRNNLDFCAKAGYSAEDFDKAATLSDEMADLLVRANGERFDANDTKRMHDRMYTLLKRPINEIRECSRFVFWRDEDRLKGYDNRYNTKPGDAPFYWLAPRWGSWITATRRSFVLI</sequence>
<protein>
    <submittedName>
        <fullName evidence="1">Uncharacterized protein</fullName>
    </submittedName>
</protein>
<dbReference type="Proteomes" id="UP000244956">
    <property type="component" value="Unassembled WGS sequence"/>
</dbReference>